<keyword evidence="2" id="KW-1133">Transmembrane helix</keyword>
<evidence type="ECO:0000313" key="4">
    <source>
        <dbReference type="Proteomes" id="UP000319103"/>
    </source>
</evidence>
<gene>
    <name evidence="3" type="ORF">E6W39_07300</name>
</gene>
<comment type="caution">
    <text evidence="3">The sequence shown here is derived from an EMBL/GenBank/DDBJ whole genome shotgun (WGS) entry which is preliminary data.</text>
</comment>
<dbReference type="OrthoDB" id="3874288at2"/>
<keyword evidence="4" id="KW-1185">Reference proteome</keyword>
<feature type="transmembrane region" description="Helical" evidence="2">
    <location>
        <begin position="72"/>
        <end position="91"/>
    </location>
</feature>
<keyword evidence="2" id="KW-0812">Transmembrane</keyword>
<evidence type="ECO:0008006" key="5">
    <source>
        <dbReference type="Google" id="ProtNLM"/>
    </source>
</evidence>
<organism evidence="3 4">
    <name type="scientific">Kitasatospora acidiphila</name>
    <dbReference type="NCBI Taxonomy" id="2567942"/>
    <lineage>
        <taxon>Bacteria</taxon>
        <taxon>Bacillati</taxon>
        <taxon>Actinomycetota</taxon>
        <taxon>Actinomycetes</taxon>
        <taxon>Kitasatosporales</taxon>
        <taxon>Streptomycetaceae</taxon>
        <taxon>Kitasatospora</taxon>
    </lineage>
</organism>
<evidence type="ECO:0000256" key="1">
    <source>
        <dbReference type="SAM" id="MobiDB-lite"/>
    </source>
</evidence>
<protein>
    <recommendedName>
        <fullName evidence="5">Cellulose synthase</fullName>
    </recommendedName>
</protein>
<proteinExistence type="predicted"/>
<evidence type="ECO:0000313" key="3">
    <source>
        <dbReference type="EMBL" id="TQF02122.1"/>
    </source>
</evidence>
<name>A0A540VZC4_9ACTN</name>
<feature type="region of interest" description="Disordered" evidence="1">
    <location>
        <begin position="90"/>
        <end position="141"/>
    </location>
</feature>
<dbReference type="RefSeq" id="WP_141632825.1">
    <property type="nucleotide sequence ID" value="NZ_VIGB01000003.1"/>
</dbReference>
<dbReference type="AlphaFoldDB" id="A0A540VZC4"/>
<sequence length="156" mass="15811">MLSGTLCFLLSAAGLVIAGLHGWHRRWRTAVRWAAAALVPAGLYLTDLLPVGSAIGRALGNWATKLVLDPGVWTGIGLLGLAALLLAATGVGRGPGRDKGDGSGGGRRKATAKPASPATGASAPRPSVGSARPGKSAAEELGDFSDIEEILRKRGI</sequence>
<dbReference type="Proteomes" id="UP000319103">
    <property type="component" value="Unassembled WGS sequence"/>
</dbReference>
<reference evidence="3 4" key="1">
    <citation type="submission" date="2019-06" db="EMBL/GenBank/DDBJ databases">
        <title>Description of Kitasatospora acidophila sp. nov. isolated from pine grove soil, and reclassification of Streptomyces novaecaesareae to Kitasatospora novaeceasareae comb. nov.</title>
        <authorList>
            <person name="Kim M.J."/>
        </authorList>
    </citation>
    <scope>NUCLEOTIDE SEQUENCE [LARGE SCALE GENOMIC DNA]</scope>
    <source>
        <strain evidence="3 4">MMS16-CNU292</strain>
    </source>
</reference>
<evidence type="ECO:0000256" key="2">
    <source>
        <dbReference type="SAM" id="Phobius"/>
    </source>
</evidence>
<keyword evidence="2" id="KW-0472">Membrane</keyword>
<accession>A0A540VZC4</accession>
<dbReference type="EMBL" id="VIGB01000003">
    <property type="protein sequence ID" value="TQF02122.1"/>
    <property type="molecule type" value="Genomic_DNA"/>
</dbReference>